<evidence type="ECO:0000256" key="2">
    <source>
        <dbReference type="ARBA" id="ARBA00022525"/>
    </source>
</evidence>
<dbReference type="Gene3D" id="2.60.40.10">
    <property type="entry name" value="Immunoglobulins"/>
    <property type="match status" value="12"/>
</dbReference>
<evidence type="ECO:0000313" key="8">
    <source>
        <dbReference type="Proteomes" id="UP001203972"/>
    </source>
</evidence>
<evidence type="ECO:0000313" key="7">
    <source>
        <dbReference type="EMBL" id="MCR0234652.1"/>
    </source>
</evidence>
<feature type="domain" description="SpaA-like prealbumin fold" evidence="6">
    <location>
        <begin position="827"/>
        <end position="911"/>
    </location>
</feature>
<feature type="chain" id="PRO_5042889672" evidence="4">
    <location>
        <begin position="37"/>
        <end position="1567"/>
    </location>
</feature>
<gene>
    <name evidence="7" type="ORF">MKC95_17935</name>
</gene>
<dbReference type="InterPro" id="IPR041033">
    <property type="entry name" value="SpaA_PFL_dom_1"/>
</dbReference>
<feature type="domain" description="SpaA-like prealbumin fold" evidence="6">
    <location>
        <begin position="272"/>
        <end position="355"/>
    </location>
</feature>
<proteinExistence type="inferred from homology"/>
<evidence type="ECO:0000259" key="6">
    <source>
        <dbReference type="Pfam" id="PF17802"/>
    </source>
</evidence>
<feature type="domain" description="SpaA-like prealbumin fold" evidence="6">
    <location>
        <begin position="1255"/>
        <end position="1336"/>
    </location>
</feature>
<dbReference type="PANTHER" id="PTHR36108">
    <property type="entry name" value="COLOSSIN-B-RELATED"/>
    <property type="match status" value="1"/>
</dbReference>
<feature type="domain" description="SpaA-like prealbumin fold" evidence="6">
    <location>
        <begin position="1132"/>
        <end position="1237"/>
    </location>
</feature>
<protein>
    <submittedName>
        <fullName evidence="7">Cys-Gln thioester bond-forming surface protein</fullName>
    </submittedName>
</protein>
<feature type="domain" description="SpaA-like prealbumin fold" evidence="6">
    <location>
        <begin position="678"/>
        <end position="771"/>
    </location>
</feature>
<evidence type="ECO:0000256" key="3">
    <source>
        <dbReference type="ARBA" id="ARBA00022729"/>
    </source>
</evidence>
<feature type="domain" description="Thioester" evidence="5">
    <location>
        <begin position="76"/>
        <end position="150"/>
    </location>
</feature>
<dbReference type="Pfam" id="PF17802">
    <property type="entry name" value="SpaA"/>
    <property type="match status" value="11"/>
</dbReference>
<dbReference type="EMBL" id="JAKTMA010000037">
    <property type="protein sequence ID" value="MCR0234652.1"/>
    <property type="molecule type" value="Genomic_DNA"/>
</dbReference>
<feature type="domain" description="SpaA-like prealbumin fold" evidence="6">
    <location>
        <begin position="1343"/>
        <end position="1431"/>
    </location>
</feature>
<feature type="domain" description="SpaA-like prealbumin fold" evidence="6">
    <location>
        <begin position="574"/>
        <end position="652"/>
    </location>
</feature>
<dbReference type="PANTHER" id="PTHR36108:SF13">
    <property type="entry name" value="COLOSSIN-B-RELATED"/>
    <property type="match status" value="1"/>
</dbReference>
<evidence type="ECO:0000259" key="5">
    <source>
        <dbReference type="Pfam" id="PF08341"/>
    </source>
</evidence>
<dbReference type="Proteomes" id="UP001203972">
    <property type="component" value="Unassembled WGS sequence"/>
</dbReference>
<feature type="domain" description="SpaA-like prealbumin fold" evidence="6">
    <location>
        <begin position="456"/>
        <end position="561"/>
    </location>
</feature>
<dbReference type="Pfam" id="PF08341">
    <property type="entry name" value="TED"/>
    <property type="match status" value="1"/>
</dbReference>
<feature type="domain" description="SpaA-like prealbumin fold" evidence="6">
    <location>
        <begin position="1437"/>
        <end position="1514"/>
    </location>
</feature>
<evidence type="ECO:0000256" key="4">
    <source>
        <dbReference type="SAM" id="SignalP"/>
    </source>
</evidence>
<feature type="signal peptide" evidence="4">
    <location>
        <begin position="1"/>
        <end position="36"/>
    </location>
</feature>
<name>A0AAP2URS8_CLOIN</name>
<accession>A0AAP2URS8</accession>
<keyword evidence="2" id="KW-0964">Secreted</keyword>
<keyword evidence="3 4" id="KW-0732">Signal</keyword>
<evidence type="ECO:0000256" key="1">
    <source>
        <dbReference type="ARBA" id="ARBA00007257"/>
    </source>
</evidence>
<feature type="domain" description="SpaA-like prealbumin fold" evidence="6">
    <location>
        <begin position="1039"/>
        <end position="1128"/>
    </location>
</feature>
<reference evidence="7" key="1">
    <citation type="journal article" date="2022" name="Clin. Infect. Dis.">
        <title>Association between Clostridium innocuum and antibiotic-associated diarrhea in adults and children: A cross-sectional study and comparative genomics analysis.</title>
        <authorList>
            <person name="Cherny K.E."/>
            <person name="Muscat E.B."/>
            <person name="Balaji A."/>
            <person name="Mukherjee J."/>
            <person name="Ozer E.A."/>
            <person name="Angarone M.P."/>
            <person name="Hauser A.R."/>
            <person name="Sichel J.S."/>
            <person name="Amponsah E."/>
            <person name="Kociolek L.K."/>
        </authorList>
    </citation>
    <scope>NUCLEOTIDE SEQUENCE</scope>
    <source>
        <strain evidence="7">NU1-AC-029v</strain>
    </source>
</reference>
<feature type="domain" description="SpaA-like prealbumin fold" evidence="6">
    <location>
        <begin position="363"/>
        <end position="452"/>
    </location>
</feature>
<comment type="caution">
    <text evidence="7">The sequence shown here is derived from an EMBL/GenBank/DDBJ whole genome shotgun (WGS) entry which is preliminary data.</text>
</comment>
<organism evidence="7 8">
    <name type="scientific">Clostridium innocuum</name>
    <dbReference type="NCBI Taxonomy" id="1522"/>
    <lineage>
        <taxon>Bacteria</taxon>
        <taxon>Bacillati</taxon>
        <taxon>Bacillota</taxon>
        <taxon>Clostridia</taxon>
        <taxon>Eubacteriales</taxon>
        <taxon>Clostridiaceae</taxon>
        <taxon>Clostridium</taxon>
    </lineage>
</organism>
<dbReference type="RefSeq" id="WP_008819559.1">
    <property type="nucleotide sequence ID" value="NZ_AP025565.1"/>
</dbReference>
<sequence length="1567" mass="174756">MSKTKFYKVLSKIRGSTLAFLLAFTALIGNTSNIKAQTYQPINLGNIAGTGAEIKLGYNTAYWYDGLAKITINGEIAFCIEPTTLGFGGSYSKNDDIPFDLKEKLSLIVYYGWDTTSKTDNDYATTQFMIWEALGATITNRYGDFGSKYQTLKSKVQYKISRHSVLPNFGSTDHEVDLGSSLALNDKNDVLNNYHITSNGGSSVSVNGNKLVITPNNDTPENLKIELSRILDECLGASIAYRSSADNGQDVALFRVGDPYSINISVKVNKYGKMNISKQDEDGTYVPNTSFSLSYNADMSNPIGTYTTGADGTILVEQLLPKKVYIQEVSVPEPFILDNTIREVTIIPNDTVAFNASNIYKTGNLEIQKLDKDTGKAVNRAGAEFTIYKSDGTLVKTISTNDKGIASLTGIRWGDYYFVETKAPENYVVNSKQVPFKIRENGVTIEKSLSNKRTLGTVQLSKIDKETGKTAQGDATLEGAVYLLKAKEDIISPDDGHVIHKKGAIVKTMSIKDAVAKVENLYLGKYEIVEKNPSTGYLLDETAHDINLNYTDENKTVEIRDITSSEQVMKRAFKIIKISSDGESGTTPALKGAHFEVKLESEVKKVGWNQARTYDELVTDDEGFAKSVELPYGKYRVRETITPPNHNKVPDFFVDVIDDSREPMKWVVQNDAPFKTIIGIVKVDSETGDIVRLAGATFKIKNLDTDEYVGFWVYGDLLGKYVTEFTTNEDGNIMTPDSVRAGHYQIEEIKAPNGMLLSKESKPFTITDDGAHQIGPDGTSFITTIQFADAPAKGQLIVEKTADLFQGYEATETEYGTLYQPKFEEGLLSGVTYEIKTREDIKSADGTRYYYHKGDLVETLKTDGKTATKSSKLPLGAYTVQETACDDDGYVIDSKIYEFDLLYKDQETELVNQTMKPFNDKQRATATIDKAFEDSDVIDNADVYKDVVFGVFTKDDLTVNGEKVLDKDSMIQVVSLEDTLKGKINVDFAADYYLKELATDDQYVLSKEKIPFNFEYAGDKETVIEINHGQPIENKVKRGDIKVLKKDADTGKSLAGAEFELSRDKDFKTILATIKSGSDGYAEMKGIEKSTVYVREKQAPSGYAGNQTIKTANIDDDGQLIEVVYENKAYRGNLHIYKSDKETKENLSGIQYRVTAAEDIYEIGHPLDEDGNKIIKYHKGDPVSVDISEDGYHMTDELGAIHLANLPMGTYNVVETKTLEGYVLDPLVHVVTLTPENDKDALVEKTLYVDNDFTKVDIDKVDKETNRSIAGAALVLYNADTKKEIKAWVSTGKTMHFDRLPSGNYVLKETSPAEGYVTAEDMQFKVEANTSLQVFTMVDDFTKVEISKIDTETKQQLPDAELELYRLDQDNKKDLVEKWNTGNKAVRFDRLATGNYILHEVNAPNGYHKTDDIQFTVKETGEVQKIVMKDERIYTFIKVKKVDAKDHEKVLANAEFTMYSDEKCTKVLAKVTTGKNGIAKFDHLAYQTVYIKETKAPDGYTPSPDVVKVVIDDEWYYNNEDKTIMIADHIIEKVNTGVQSNDYIIGLFAGSSFLLAALLRKRKKLNK</sequence>
<dbReference type="InterPro" id="IPR013783">
    <property type="entry name" value="Ig-like_fold"/>
</dbReference>
<dbReference type="SUPFAM" id="SSF49478">
    <property type="entry name" value="Cna protein B-type domain"/>
    <property type="match status" value="2"/>
</dbReference>
<comment type="similarity">
    <text evidence="1">Belongs to the serine-aspartate repeat-containing protein (SDr) family.</text>
</comment>
<dbReference type="InterPro" id="IPR013552">
    <property type="entry name" value="Thioester_dom"/>
</dbReference>